<dbReference type="InterPro" id="IPR050553">
    <property type="entry name" value="Thioredoxin_ResA/DsbE_sf"/>
</dbReference>
<accession>A0A1H7VX00</accession>
<dbReference type="GO" id="GO:0017004">
    <property type="term" value="P:cytochrome complex assembly"/>
    <property type="evidence" value="ECO:0007669"/>
    <property type="project" value="UniProtKB-KW"/>
</dbReference>
<evidence type="ECO:0000313" key="8">
    <source>
        <dbReference type="Proteomes" id="UP000199450"/>
    </source>
</evidence>
<evidence type="ECO:0000256" key="3">
    <source>
        <dbReference type="ARBA" id="ARBA00023157"/>
    </source>
</evidence>
<protein>
    <submittedName>
        <fullName evidence="7">Thiol-disulfide isomerase or thioredoxin</fullName>
    </submittedName>
</protein>
<keyword evidence="3" id="KW-1015">Disulfide bond</keyword>
<dbReference type="InterPro" id="IPR013766">
    <property type="entry name" value="Thioredoxin_domain"/>
</dbReference>
<evidence type="ECO:0000256" key="5">
    <source>
        <dbReference type="SAM" id="SignalP"/>
    </source>
</evidence>
<dbReference type="InterPro" id="IPR000866">
    <property type="entry name" value="AhpC/TSA"/>
</dbReference>
<name>A0A1H7VX00_9FLAO</name>
<dbReference type="GO" id="GO:0030313">
    <property type="term" value="C:cell envelope"/>
    <property type="evidence" value="ECO:0007669"/>
    <property type="project" value="UniProtKB-SubCell"/>
</dbReference>
<feature type="signal peptide" evidence="5">
    <location>
        <begin position="1"/>
        <end position="21"/>
    </location>
</feature>
<dbReference type="SUPFAM" id="SSF52833">
    <property type="entry name" value="Thioredoxin-like"/>
    <property type="match status" value="1"/>
</dbReference>
<keyword evidence="2" id="KW-0201">Cytochrome c-type biogenesis</keyword>
<dbReference type="InterPro" id="IPR036249">
    <property type="entry name" value="Thioredoxin-like_sf"/>
</dbReference>
<dbReference type="RefSeq" id="WP_089998085.1">
    <property type="nucleotide sequence ID" value="NZ_FOBV01000001.1"/>
</dbReference>
<dbReference type="PANTHER" id="PTHR42852:SF6">
    <property type="entry name" value="THIOL:DISULFIDE INTERCHANGE PROTEIN DSBE"/>
    <property type="match status" value="1"/>
</dbReference>
<keyword evidence="4" id="KW-0676">Redox-active center</keyword>
<dbReference type="PANTHER" id="PTHR42852">
    <property type="entry name" value="THIOL:DISULFIDE INTERCHANGE PROTEIN DSBE"/>
    <property type="match status" value="1"/>
</dbReference>
<dbReference type="Proteomes" id="UP000199450">
    <property type="component" value="Unassembled WGS sequence"/>
</dbReference>
<dbReference type="GO" id="GO:0016853">
    <property type="term" value="F:isomerase activity"/>
    <property type="evidence" value="ECO:0007669"/>
    <property type="project" value="UniProtKB-KW"/>
</dbReference>
<evidence type="ECO:0000313" key="7">
    <source>
        <dbReference type="EMBL" id="SEM13594.1"/>
    </source>
</evidence>
<reference evidence="8" key="1">
    <citation type="submission" date="2016-10" db="EMBL/GenBank/DDBJ databases">
        <authorList>
            <person name="Varghese N."/>
            <person name="Submissions S."/>
        </authorList>
    </citation>
    <scope>NUCLEOTIDE SEQUENCE [LARGE SCALE GENOMIC DNA]</scope>
    <source>
        <strain evidence="8">DSM 17453</strain>
    </source>
</reference>
<evidence type="ECO:0000256" key="1">
    <source>
        <dbReference type="ARBA" id="ARBA00004196"/>
    </source>
</evidence>
<dbReference type="AlphaFoldDB" id="A0A1H7VX00"/>
<dbReference type="OrthoDB" id="9815205at2"/>
<evidence type="ECO:0000256" key="4">
    <source>
        <dbReference type="ARBA" id="ARBA00023284"/>
    </source>
</evidence>
<proteinExistence type="predicted"/>
<dbReference type="GO" id="GO:0016491">
    <property type="term" value="F:oxidoreductase activity"/>
    <property type="evidence" value="ECO:0007669"/>
    <property type="project" value="InterPro"/>
</dbReference>
<dbReference type="EMBL" id="FOBV01000001">
    <property type="protein sequence ID" value="SEM13594.1"/>
    <property type="molecule type" value="Genomic_DNA"/>
</dbReference>
<evidence type="ECO:0000256" key="2">
    <source>
        <dbReference type="ARBA" id="ARBA00022748"/>
    </source>
</evidence>
<comment type="subcellular location">
    <subcellularLocation>
        <location evidence="1">Cell envelope</location>
    </subcellularLocation>
</comment>
<keyword evidence="5" id="KW-0732">Signal</keyword>
<keyword evidence="8" id="KW-1185">Reference proteome</keyword>
<gene>
    <name evidence="7" type="ORF">SAMN05421856_101317</name>
</gene>
<sequence>MIAGLRFLSSFLLLLSLTLNAQRHFQAHPLLEKKIGQHFPIENYKNKEGKNFSANELQGKFSLINFWSTTCAPCIEELPYLNKLEETLGTNINFIAITHDPKEKVDRFLATHQFNFMHITDSVKELQSYFSVIRNPITFIIDKKGNVQEITGNIDEEKMNLILSILSK</sequence>
<dbReference type="CDD" id="cd02966">
    <property type="entry name" value="TlpA_like_family"/>
    <property type="match status" value="1"/>
</dbReference>
<evidence type="ECO:0000259" key="6">
    <source>
        <dbReference type="PROSITE" id="PS51352"/>
    </source>
</evidence>
<dbReference type="GO" id="GO:0016209">
    <property type="term" value="F:antioxidant activity"/>
    <property type="evidence" value="ECO:0007669"/>
    <property type="project" value="InterPro"/>
</dbReference>
<feature type="chain" id="PRO_5011542373" evidence="5">
    <location>
        <begin position="22"/>
        <end position="168"/>
    </location>
</feature>
<dbReference type="Pfam" id="PF00578">
    <property type="entry name" value="AhpC-TSA"/>
    <property type="match status" value="1"/>
</dbReference>
<organism evidence="7 8">
    <name type="scientific">Chryseobacterium taichungense</name>
    <dbReference type="NCBI Taxonomy" id="295069"/>
    <lineage>
        <taxon>Bacteria</taxon>
        <taxon>Pseudomonadati</taxon>
        <taxon>Bacteroidota</taxon>
        <taxon>Flavobacteriia</taxon>
        <taxon>Flavobacteriales</taxon>
        <taxon>Weeksellaceae</taxon>
        <taxon>Chryseobacterium group</taxon>
        <taxon>Chryseobacterium</taxon>
    </lineage>
</organism>
<feature type="domain" description="Thioredoxin" evidence="6">
    <location>
        <begin position="33"/>
        <end position="168"/>
    </location>
</feature>
<keyword evidence="7" id="KW-0413">Isomerase</keyword>
<dbReference type="STRING" id="295069.SAMN05421856_101317"/>
<dbReference type="Gene3D" id="3.40.30.10">
    <property type="entry name" value="Glutaredoxin"/>
    <property type="match status" value="1"/>
</dbReference>
<dbReference type="PROSITE" id="PS51352">
    <property type="entry name" value="THIOREDOXIN_2"/>
    <property type="match status" value="1"/>
</dbReference>